<accession>A0AAD9KNW7</accession>
<dbReference type="EMBL" id="JAODUO010000777">
    <property type="protein sequence ID" value="KAK2174771.1"/>
    <property type="molecule type" value="Genomic_DNA"/>
</dbReference>
<protein>
    <submittedName>
        <fullName evidence="2">Uncharacterized protein</fullName>
    </submittedName>
</protein>
<evidence type="ECO:0000313" key="2">
    <source>
        <dbReference type="EMBL" id="KAK2174771.1"/>
    </source>
</evidence>
<dbReference type="AlphaFoldDB" id="A0AAD9KNW7"/>
<evidence type="ECO:0000256" key="1">
    <source>
        <dbReference type="SAM" id="MobiDB-lite"/>
    </source>
</evidence>
<dbReference type="Gene3D" id="1.10.30.10">
    <property type="entry name" value="High mobility group box domain"/>
    <property type="match status" value="1"/>
</dbReference>
<evidence type="ECO:0000313" key="3">
    <source>
        <dbReference type="Proteomes" id="UP001209878"/>
    </source>
</evidence>
<proteinExistence type="predicted"/>
<name>A0AAD9KNW7_RIDPI</name>
<keyword evidence="3" id="KW-1185">Reference proteome</keyword>
<reference evidence="2" key="1">
    <citation type="journal article" date="2023" name="Mol. Biol. Evol.">
        <title>Third-Generation Sequencing Reveals the Adaptive Role of the Epigenome in Three Deep-Sea Polychaetes.</title>
        <authorList>
            <person name="Perez M."/>
            <person name="Aroh O."/>
            <person name="Sun Y."/>
            <person name="Lan Y."/>
            <person name="Juniper S.K."/>
            <person name="Young C.R."/>
            <person name="Angers B."/>
            <person name="Qian P.Y."/>
        </authorList>
    </citation>
    <scope>NUCLEOTIDE SEQUENCE</scope>
    <source>
        <strain evidence="2">R07B-5</strain>
    </source>
</reference>
<dbReference type="InterPro" id="IPR036910">
    <property type="entry name" value="HMG_box_dom_sf"/>
</dbReference>
<sequence>MLGQPPCLAESPLQVNVSNTVLPAGGGIPAETTPPLKLKLVMSPNKEVPLCETMDVISPSAYDMELDDGEHTQAVDGLDPKLPVYANASEMALKLKTSAERKASKQQKYKKGKTKEDPLKPRKRRAPTAYMLWCASYRQKVITETPAIGKFSLV</sequence>
<feature type="compositionally biased region" description="Basic residues" evidence="1">
    <location>
        <begin position="104"/>
        <end position="113"/>
    </location>
</feature>
<gene>
    <name evidence="2" type="ORF">NP493_778g04011</name>
</gene>
<feature type="region of interest" description="Disordered" evidence="1">
    <location>
        <begin position="97"/>
        <end position="123"/>
    </location>
</feature>
<organism evidence="2 3">
    <name type="scientific">Ridgeia piscesae</name>
    <name type="common">Tubeworm</name>
    <dbReference type="NCBI Taxonomy" id="27915"/>
    <lineage>
        <taxon>Eukaryota</taxon>
        <taxon>Metazoa</taxon>
        <taxon>Spiralia</taxon>
        <taxon>Lophotrochozoa</taxon>
        <taxon>Annelida</taxon>
        <taxon>Polychaeta</taxon>
        <taxon>Sedentaria</taxon>
        <taxon>Canalipalpata</taxon>
        <taxon>Sabellida</taxon>
        <taxon>Siboglinidae</taxon>
        <taxon>Ridgeia</taxon>
    </lineage>
</organism>
<comment type="caution">
    <text evidence="2">The sequence shown here is derived from an EMBL/GenBank/DDBJ whole genome shotgun (WGS) entry which is preliminary data.</text>
</comment>
<dbReference type="SUPFAM" id="SSF47095">
    <property type="entry name" value="HMG-box"/>
    <property type="match status" value="1"/>
</dbReference>
<dbReference type="Proteomes" id="UP001209878">
    <property type="component" value="Unassembled WGS sequence"/>
</dbReference>